<dbReference type="Pfam" id="PF01019">
    <property type="entry name" value="G_glu_transpept"/>
    <property type="match status" value="1"/>
</dbReference>
<dbReference type="PANTHER" id="PTHR11686">
    <property type="entry name" value="GAMMA GLUTAMYL TRANSPEPTIDASE"/>
    <property type="match status" value="1"/>
</dbReference>
<dbReference type="GO" id="GO:0005773">
    <property type="term" value="C:vacuole"/>
    <property type="evidence" value="ECO:0007669"/>
    <property type="project" value="EnsemblPlants"/>
</dbReference>
<dbReference type="GO" id="GO:0036374">
    <property type="term" value="F:glutathione hydrolase activity"/>
    <property type="evidence" value="ECO:0007669"/>
    <property type="project" value="UniProtKB-UniRule"/>
</dbReference>
<dbReference type="AlphaFoldDB" id="A0A388M7U0"/>
<feature type="region of interest" description="Disordered" evidence="4">
    <location>
        <begin position="41"/>
        <end position="74"/>
    </location>
</feature>
<gene>
    <name evidence="6" type="ORF">CBR_g51005</name>
</gene>
<dbReference type="GO" id="GO:0006751">
    <property type="term" value="P:glutathione catabolic process"/>
    <property type="evidence" value="ECO:0007669"/>
    <property type="project" value="UniProtKB-UniRule"/>
</dbReference>
<dbReference type="GO" id="GO:0016756">
    <property type="term" value="F:glutathione gamma-glutamylcysteinyltransferase activity"/>
    <property type="evidence" value="ECO:0007669"/>
    <property type="project" value="EnsemblPlants"/>
</dbReference>
<reference evidence="6 7" key="1">
    <citation type="journal article" date="2018" name="Cell">
        <title>The Chara Genome: Secondary Complexity and Implications for Plant Terrestrialization.</title>
        <authorList>
            <person name="Nishiyama T."/>
            <person name="Sakayama H."/>
            <person name="Vries J.D."/>
            <person name="Buschmann H."/>
            <person name="Saint-Marcoux D."/>
            <person name="Ullrich K.K."/>
            <person name="Haas F.B."/>
            <person name="Vanderstraeten L."/>
            <person name="Becker D."/>
            <person name="Lang D."/>
            <person name="Vosolsobe S."/>
            <person name="Rombauts S."/>
            <person name="Wilhelmsson P.K.I."/>
            <person name="Janitza P."/>
            <person name="Kern R."/>
            <person name="Heyl A."/>
            <person name="Rumpler F."/>
            <person name="Villalobos L.I.A.C."/>
            <person name="Clay J.M."/>
            <person name="Skokan R."/>
            <person name="Toyoda A."/>
            <person name="Suzuki Y."/>
            <person name="Kagoshima H."/>
            <person name="Schijlen E."/>
            <person name="Tajeshwar N."/>
            <person name="Catarino B."/>
            <person name="Hetherington A.J."/>
            <person name="Saltykova A."/>
            <person name="Bonnot C."/>
            <person name="Breuninger H."/>
            <person name="Symeonidi A."/>
            <person name="Radhakrishnan G.V."/>
            <person name="Van Nieuwerburgh F."/>
            <person name="Deforce D."/>
            <person name="Chang C."/>
            <person name="Karol K.G."/>
            <person name="Hedrich R."/>
            <person name="Ulvskov P."/>
            <person name="Glockner G."/>
            <person name="Delwiche C.F."/>
            <person name="Petrasek J."/>
            <person name="Van de Peer Y."/>
            <person name="Friml J."/>
            <person name="Beilby M."/>
            <person name="Dolan L."/>
            <person name="Kohara Y."/>
            <person name="Sugano S."/>
            <person name="Fujiyama A."/>
            <person name="Delaux P.-M."/>
            <person name="Quint M."/>
            <person name="TheiBen G."/>
            <person name="Hagemann M."/>
            <person name="Harholt J."/>
            <person name="Dunand C."/>
            <person name="Zachgo S."/>
            <person name="Langdale J."/>
            <person name="Maumus F."/>
            <person name="Straeten D.V.D."/>
            <person name="Gould S.B."/>
            <person name="Rensing S.A."/>
        </authorList>
    </citation>
    <scope>NUCLEOTIDE SEQUENCE [LARGE SCALE GENOMIC DNA]</scope>
    <source>
        <strain evidence="6 7">S276</strain>
    </source>
</reference>
<dbReference type="STRING" id="69332.A0A388M7U0"/>
<evidence type="ECO:0000256" key="1">
    <source>
        <dbReference type="PIRSR" id="PIRSR600101-1"/>
    </source>
</evidence>
<keyword evidence="3" id="KW-0808">Transferase</keyword>
<dbReference type="Gene3D" id="1.10.246.130">
    <property type="match status" value="1"/>
</dbReference>
<dbReference type="EMBL" id="BFEA01000830">
    <property type="protein sequence ID" value="GBG90657.1"/>
    <property type="molecule type" value="Genomic_DNA"/>
</dbReference>
<feature type="binding site" evidence="2">
    <location>
        <begin position="625"/>
        <end position="626"/>
    </location>
    <ligand>
        <name>L-glutamate</name>
        <dbReference type="ChEBI" id="CHEBI:29985"/>
    </ligand>
</feature>
<dbReference type="EC" id="2.3.2.2" evidence="3"/>
<feature type="binding site" evidence="2">
    <location>
        <position position="597"/>
    </location>
    <ligand>
        <name>L-glutamate</name>
        <dbReference type="ChEBI" id="CHEBI:29985"/>
    </ligand>
</feature>
<name>A0A388M7U0_CHABU</name>
<feature type="compositionally biased region" description="Polar residues" evidence="4">
    <location>
        <begin position="144"/>
        <end position="158"/>
    </location>
</feature>
<evidence type="ECO:0000256" key="2">
    <source>
        <dbReference type="PIRSR" id="PIRSR600101-2"/>
    </source>
</evidence>
<dbReference type="OrthoDB" id="2015213at2759"/>
<dbReference type="SUPFAM" id="SSF56235">
    <property type="entry name" value="N-terminal nucleophile aminohydrolases (Ntn hydrolases)"/>
    <property type="match status" value="1"/>
</dbReference>
<dbReference type="GO" id="GO:0006805">
    <property type="term" value="P:xenobiotic metabolic process"/>
    <property type="evidence" value="ECO:0007669"/>
    <property type="project" value="EnsemblPlants"/>
</dbReference>
<comment type="catalytic activity">
    <reaction evidence="3">
        <text>an S-substituted glutathione + H2O = an S-substituted L-cysteinylglycine + L-glutamate</text>
        <dbReference type="Rhea" id="RHEA:59468"/>
        <dbReference type="ChEBI" id="CHEBI:15377"/>
        <dbReference type="ChEBI" id="CHEBI:29985"/>
        <dbReference type="ChEBI" id="CHEBI:90779"/>
        <dbReference type="ChEBI" id="CHEBI:143103"/>
        <dbReference type="EC" id="3.4.19.13"/>
    </reaction>
</comment>
<dbReference type="FunFam" id="1.10.246.130:FF:000001">
    <property type="entry name" value="Gamma-glutamyltransferase 5 isoform 1"/>
    <property type="match status" value="1"/>
</dbReference>
<keyword evidence="5" id="KW-0732">Signal</keyword>
<keyword evidence="3" id="KW-0378">Hydrolase</keyword>
<feature type="active site" description="Nucleophile" evidence="1">
    <location>
        <position position="555"/>
    </location>
</feature>
<evidence type="ECO:0000256" key="4">
    <source>
        <dbReference type="SAM" id="MobiDB-lite"/>
    </source>
</evidence>
<comment type="function">
    <text evidence="3">Cleaves the gamma-glutamyl peptide bond of glutathione and glutathione conjugates.</text>
</comment>
<evidence type="ECO:0000256" key="5">
    <source>
        <dbReference type="SAM" id="SignalP"/>
    </source>
</evidence>
<comment type="pathway">
    <text evidence="3">Sulfur metabolism; glutathione metabolism.</text>
</comment>
<dbReference type="EC" id="3.4.19.13" evidence="3"/>
<sequence length="823" mass="87049">MLLVAIPLLLLYRLPASGAVRTLPGQAGGQDTAARHLLSLPSDTFPEDDTAADVAGLDEPFPEPEVETANANPSSVLVYNSTTLVGENGSNCQASEKKPPPPPPPPVIPLPNPSTQLPPPPPPPSTALPYSTPSSPVPDVNLPPENSLQATPQTQLTAPSFPAMQFTAPPPAKPILTAPPIASAESESQSTSESSALPATSPDTKVRSIEVDFGAVAADEPRCSNVGRDILSEGGSAVDAAIATALCLGVVHPMSSGIGGGGFMLVWLANGTAEVIDMREQAPAGATKDMYNIDPSLAVTGGLSVAIPGEVAGFHVAWQRHGKLPWAHLFEPAIDMAINGFVIEKYLGNVLAEIEEQILAIKGLREVFAPEGRVLRTGEVCRMPKLGATLKRVSEEGPYCLYHGDMGASLAEDIREAGGIITAEDFKSYTVKIRSPLVVDLLGHTMYAAPPPSSGGATIIEVLNILGGFKFPLAGAGTLGIHRFVESLKHAFAARASLGDPEFVPVNSVLMDMLSEAYGNEMRNSIVDSQTFSSEHYGGRWNVTSAGLLGNDYGTSHVSVVDPYRNAVAFTTTINTGFGSKVVSKSTGILLNNEMDDFSIPGVANTFGLPPSKMNFIEPGKRPLSSMSPTIITRKGLLKMVVGASGGPLIIPGVLQVILNYIARGKVPLDSVTDPRLHHQLVPNEVEYENRTIISGDHIEFSPFYISGLQRRGHVLKTARYSAVCQLITQDLEKDSEPNPAYPPINGLYRGKLVAVSDPRKDGSPAGLCHFIWYLCAGTASSRAFEGQLAVEDGSSAVLSPFAESTIRSSSLHLDRKLAQIQL</sequence>
<feature type="compositionally biased region" description="Low complexity" evidence="4">
    <location>
        <begin position="174"/>
        <end position="196"/>
    </location>
</feature>
<feature type="region of interest" description="Disordered" evidence="4">
    <location>
        <begin position="87"/>
        <end position="203"/>
    </location>
</feature>
<dbReference type="GO" id="GO:0103068">
    <property type="term" value="F:leukotriene C4 gamma-glutamyl transferase activity"/>
    <property type="evidence" value="ECO:0007669"/>
    <property type="project" value="UniProtKB-EC"/>
</dbReference>
<comment type="catalytic activity">
    <reaction evidence="3">
        <text>glutathione + H2O = L-cysteinylglycine + L-glutamate</text>
        <dbReference type="Rhea" id="RHEA:28807"/>
        <dbReference type="ChEBI" id="CHEBI:15377"/>
        <dbReference type="ChEBI" id="CHEBI:29985"/>
        <dbReference type="ChEBI" id="CHEBI:57925"/>
        <dbReference type="ChEBI" id="CHEBI:61694"/>
        <dbReference type="EC" id="3.4.19.13"/>
    </reaction>
</comment>
<organism evidence="6 7">
    <name type="scientific">Chara braunii</name>
    <name type="common">Braun's stonewort</name>
    <dbReference type="NCBI Taxonomy" id="69332"/>
    <lineage>
        <taxon>Eukaryota</taxon>
        <taxon>Viridiplantae</taxon>
        <taxon>Streptophyta</taxon>
        <taxon>Charophyceae</taxon>
        <taxon>Charales</taxon>
        <taxon>Characeae</taxon>
        <taxon>Chara</taxon>
    </lineage>
</organism>
<dbReference type="PRINTS" id="PR01210">
    <property type="entry name" value="GGTRANSPTASE"/>
</dbReference>
<dbReference type="Gene3D" id="3.60.20.40">
    <property type="match status" value="1"/>
</dbReference>
<dbReference type="InterPro" id="IPR029055">
    <property type="entry name" value="Ntn_hydrolases_N"/>
</dbReference>
<feature type="signal peptide" evidence="5">
    <location>
        <begin position="1"/>
        <end position="19"/>
    </location>
</feature>
<protein>
    <recommendedName>
        <fullName evidence="3">Glutathione hydrolase</fullName>
        <ecNumber evidence="3">2.3.2.2</ecNumber>
        <ecNumber evidence="3">3.4.19.13</ecNumber>
    </recommendedName>
    <alternativeName>
        <fullName evidence="3">Gamma-glutamyltransferase</fullName>
    </alternativeName>
    <alternativeName>
        <fullName evidence="3">Gamma-glutamyltranspeptidase</fullName>
    </alternativeName>
</protein>
<feature type="compositionally biased region" description="Pro residues" evidence="4">
    <location>
        <begin position="100"/>
        <end position="126"/>
    </location>
</feature>
<evidence type="ECO:0000313" key="7">
    <source>
        <dbReference type="Proteomes" id="UP000265515"/>
    </source>
</evidence>
<feature type="binding site" evidence="2">
    <location>
        <position position="647"/>
    </location>
    <ligand>
        <name>L-glutamate</name>
        <dbReference type="ChEBI" id="CHEBI:29985"/>
    </ligand>
</feature>
<comment type="caution">
    <text evidence="6">The sequence shown here is derived from an EMBL/GenBank/DDBJ whole genome shotgun (WGS) entry which is preliminary data.</text>
</comment>
<dbReference type="InterPro" id="IPR000101">
    <property type="entry name" value="GGT_peptidase"/>
</dbReference>
<dbReference type="NCBIfam" id="TIGR00066">
    <property type="entry name" value="g_glut_trans"/>
    <property type="match status" value="1"/>
</dbReference>
<dbReference type="Proteomes" id="UP000265515">
    <property type="component" value="Unassembled WGS sequence"/>
</dbReference>
<feature type="binding site" evidence="2">
    <location>
        <begin position="573"/>
        <end position="575"/>
    </location>
    <ligand>
        <name>L-glutamate</name>
        <dbReference type="ChEBI" id="CHEBI:29985"/>
    </ligand>
</feature>
<keyword evidence="7" id="KW-1185">Reference proteome</keyword>
<evidence type="ECO:0000256" key="3">
    <source>
        <dbReference type="RuleBase" id="RU368068"/>
    </source>
</evidence>
<dbReference type="OMA" id="APACTTH"/>
<dbReference type="GO" id="GO:0005886">
    <property type="term" value="C:plasma membrane"/>
    <property type="evidence" value="ECO:0007669"/>
    <property type="project" value="TreeGrafter"/>
</dbReference>
<dbReference type="PANTHER" id="PTHR11686:SF9">
    <property type="entry name" value="RE13973P"/>
    <property type="match status" value="1"/>
</dbReference>
<proteinExistence type="predicted"/>
<comment type="catalytic activity">
    <reaction evidence="3">
        <text>an N-terminal (5-L-glutamyl)-[peptide] + an alpha-amino acid = 5-L-glutamyl amino acid + an N-terminal L-alpha-aminoacyl-[peptide]</text>
        <dbReference type="Rhea" id="RHEA:23904"/>
        <dbReference type="Rhea" id="RHEA-COMP:9780"/>
        <dbReference type="Rhea" id="RHEA-COMP:9795"/>
        <dbReference type="ChEBI" id="CHEBI:77644"/>
        <dbReference type="ChEBI" id="CHEBI:78597"/>
        <dbReference type="ChEBI" id="CHEBI:78599"/>
        <dbReference type="ChEBI" id="CHEBI:78608"/>
        <dbReference type="EC" id="2.3.2.2"/>
    </reaction>
</comment>
<keyword evidence="3" id="KW-0012">Acyltransferase</keyword>
<dbReference type="InterPro" id="IPR043138">
    <property type="entry name" value="GGT_lsub"/>
</dbReference>
<feature type="binding site" evidence="2">
    <location>
        <position position="279"/>
    </location>
    <ligand>
        <name>L-glutamate</name>
        <dbReference type="ChEBI" id="CHEBI:29985"/>
    </ligand>
</feature>
<dbReference type="FunFam" id="3.60.20.40:FF:000001">
    <property type="entry name" value="Gamma-glutamyltranspeptidase 1"/>
    <property type="match status" value="1"/>
</dbReference>
<feature type="chain" id="PRO_5017468834" description="Glutathione hydrolase" evidence="5">
    <location>
        <begin position="20"/>
        <end position="823"/>
    </location>
</feature>
<dbReference type="Gramene" id="GBG90657">
    <property type="protein sequence ID" value="GBG90657"/>
    <property type="gene ID" value="CBR_g51005"/>
</dbReference>
<evidence type="ECO:0000313" key="6">
    <source>
        <dbReference type="EMBL" id="GBG90657.1"/>
    </source>
</evidence>
<accession>A0A388M7U0</accession>
<dbReference type="InterPro" id="IPR043137">
    <property type="entry name" value="GGT_ssub_C"/>
</dbReference>